<name>A0ABR1K0X8_9AGAR</name>
<feature type="region of interest" description="Disordered" evidence="1">
    <location>
        <begin position="295"/>
        <end position="326"/>
    </location>
</feature>
<feature type="region of interest" description="Disordered" evidence="1">
    <location>
        <begin position="471"/>
        <end position="549"/>
    </location>
</feature>
<gene>
    <name evidence="2" type="ORF">VKT23_001666</name>
</gene>
<feature type="region of interest" description="Disordered" evidence="1">
    <location>
        <begin position="234"/>
        <end position="282"/>
    </location>
</feature>
<feature type="compositionally biased region" description="Low complexity" evidence="1">
    <location>
        <begin position="374"/>
        <end position="383"/>
    </location>
</feature>
<dbReference type="InterPro" id="IPR012535">
    <property type="entry name" value="Cell_div_Cdc14"/>
</dbReference>
<sequence length="582" mass="61819">MDGMESIRNDIHDALDDVTSPRVSAERRVRALNKLENILASASVSKDTSDLEFIMGLQHTFECNIPSRLVPWLITCSSKLERLSGRAQPSDEEKHEASELSSQLLPALSLIQGIVLSHPPSKAFFGRERNLEILIDLLLASRHVSFPSSTDQTSNSSPTKTSSTGAAIYLTSVILDTLLCILVDSCSALRAFEVCNGVQVIVKILKRMGTPREVRMKCLEFLYFYLMDETTPTPQATPTSVEPTPPPTAPATPHHHSSQSQPQLQTGKKKKPFINSTPNLPMSMSRYGSSTYAFSSGSSGVTTSGSNPGSRSSSRPGSRSGSEGTTIFNPAEFIATSSTASGSRSVSSGSANSFSSSSTSTSSGSGTAGGGGTSTAPSSAASSPKKSAFISLPTIPSARDTSSNPVTTPPSSPPALKQAFVFEPRTPSQKHKQKGGKPFAHPHLQQTQTGGGQGQVQQRALNMLRRDVDFVPQSPQRGSYSSTGSQQGGEGGRRRLQGQGHARMRSGLGSISISSTLDGNDQEQEGEKTPKWTSKSTLEPDCDYGNGKMKTTEQKKQFLGTMLGNVDALVESVSKAGIWGLG</sequence>
<dbReference type="Proteomes" id="UP001498398">
    <property type="component" value="Unassembled WGS sequence"/>
</dbReference>
<proteinExistence type="predicted"/>
<dbReference type="EMBL" id="JBANRG010000002">
    <property type="protein sequence ID" value="KAK7470232.1"/>
    <property type="molecule type" value="Genomic_DNA"/>
</dbReference>
<dbReference type="Pfam" id="PF08045">
    <property type="entry name" value="CDC14"/>
    <property type="match status" value="2"/>
</dbReference>
<evidence type="ECO:0008006" key="4">
    <source>
        <dbReference type="Google" id="ProtNLM"/>
    </source>
</evidence>
<evidence type="ECO:0000313" key="2">
    <source>
        <dbReference type="EMBL" id="KAK7470232.1"/>
    </source>
</evidence>
<organism evidence="2 3">
    <name type="scientific">Marasmiellus scandens</name>
    <dbReference type="NCBI Taxonomy" id="2682957"/>
    <lineage>
        <taxon>Eukaryota</taxon>
        <taxon>Fungi</taxon>
        <taxon>Dikarya</taxon>
        <taxon>Basidiomycota</taxon>
        <taxon>Agaricomycotina</taxon>
        <taxon>Agaricomycetes</taxon>
        <taxon>Agaricomycetidae</taxon>
        <taxon>Agaricales</taxon>
        <taxon>Marasmiineae</taxon>
        <taxon>Omphalotaceae</taxon>
        <taxon>Marasmiellus</taxon>
    </lineage>
</organism>
<feature type="compositionally biased region" description="Low complexity" evidence="1">
    <location>
        <begin position="476"/>
        <end position="485"/>
    </location>
</feature>
<comment type="caution">
    <text evidence="2">The sequence shown here is derived from an EMBL/GenBank/DDBJ whole genome shotgun (WGS) entry which is preliminary data.</text>
</comment>
<keyword evidence="3" id="KW-1185">Reference proteome</keyword>
<feature type="compositionally biased region" description="Low complexity" evidence="1">
    <location>
        <begin position="338"/>
        <end position="365"/>
    </location>
</feature>
<accession>A0ABR1K0X8</accession>
<feature type="region of interest" description="Disordered" evidence="1">
    <location>
        <begin position="338"/>
        <end position="457"/>
    </location>
</feature>
<dbReference type="PANTHER" id="PTHR34065">
    <property type="entry name" value="CELL DIVISION CONTROL PROTEIN 14"/>
    <property type="match status" value="1"/>
</dbReference>
<evidence type="ECO:0000313" key="3">
    <source>
        <dbReference type="Proteomes" id="UP001498398"/>
    </source>
</evidence>
<dbReference type="PANTHER" id="PTHR34065:SF1">
    <property type="entry name" value="CELL DIVISION CONTROL PROTEIN 14"/>
    <property type="match status" value="1"/>
</dbReference>
<feature type="compositionally biased region" description="Low complexity" evidence="1">
    <location>
        <begin position="295"/>
        <end position="322"/>
    </location>
</feature>
<evidence type="ECO:0000256" key="1">
    <source>
        <dbReference type="SAM" id="MobiDB-lite"/>
    </source>
</evidence>
<reference evidence="2 3" key="1">
    <citation type="submission" date="2024-01" db="EMBL/GenBank/DDBJ databases">
        <title>A draft genome for the cacao thread blight pathogen Marasmiellus scandens.</title>
        <authorList>
            <person name="Baruah I.K."/>
            <person name="Leung J."/>
            <person name="Bukari Y."/>
            <person name="Amoako-Attah I."/>
            <person name="Meinhardt L.W."/>
            <person name="Bailey B.A."/>
            <person name="Cohen S.P."/>
        </authorList>
    </citation>
    <scope>NUCLEOTIDE SEQUENCE [LARGE SCALE GENOMIC DNA]</scope>
    <source>
        <strain evidence="2 3">GH-19</strain>
    </source>
</reference>
<protein>
    <recommendedName>
        <fullName evidence="4">Cell division control protein 14</fullName>
    </recommendedName>
</protein>
<feature type="compositionally biased region" description="Low complexity" evidence="1">
    <location>
        <begin position="506"/>
        <end position="517"/>
    </location>
</feature>